<keyword evidence="1" id="KW-0234">DNA repair</keyword>
<dbReference type="GO" id="GO:0005694">
    <property type="term" value="C:chromosome"/>
    <property type="evidence" value="ECO:0007669"/>
    <property type="project" value="UniProtKB-SubCell"/>
</dbReference>
<keyword evidence="1" id="KW-0238">DNA-binding</keyword>
<dbReference type="GO" id="GO:0051539">
    <property type="term" value="F:4 iron, 4 sulfur cluster binding"/>
    <property type="evidence" value="ECO:0007669"/>
    <property type="project" value="UniProtKB-UniRule"/>
</dbReference>
<comment type="caution">
    <text evidence="3">The sequence shown here is derived from an EMBL/GenBank/DDBJ whole genome shotgun (WGS) entry which is preliminary data.</text>
</comment>
<organism evidence="3 4">
    <name type="scientific">Trichostrongylus colubriformis</name>
    <name type="common">Black scour worm</name>
    <dbReference type="NCBI Taxonomy" id="6319"/>
    <lineage>
        <taxon>Eukaryota</taxon>
        <taxon>Metazoa</taxon>
        <taxon>Ecdysozoa</taxon>
        <taxon>Nematoda</taxon>
        <taxon>Chromadorea</taxon>
        <taxon>Rhabditida</taxon>
        <taxon>Rhabditina</taxon>
        <taxon>Rhabditomorpha</taxon>
        <taxon>Strongyloidea</taxon>
        <taxon>Trichostrongylidae</taxon>
        <taxon>Trichostrongylus</taxon>
    </lineage>
</organism>
<comment type="subcellular location">
    <subcellularLocation>
        <location evidence="1">Nucleus</location>
    </subcellularLocation>
    <subcellularLocation>
        <location evidence="1">Chromosome</location>
    </subcellularLocation>
</comment>
<dbReference type="GO" id="GO:0005737">
    <property type="term" value="C:cytoplasm"/>
    <property type="evidence" value="ECO:0007669"/>
    <property type="project" value="TreeGrafter"/>
</dbReference>
<reference evidence="3 4" key="1">
    <citation type="submission" date="2019-10" db="EMBL/GenBank/DDBJ databases">
        <title>Assembly and Annotation for the nematode Trichostrongylus colubriformis.</title>
        <authorList>
            <person name="Martin J."/>
        </authorList>
    </citation>
    <scope>NUCLEOTIDE SEQUENCE [LARGE SCALE GENOMIC DNA]</scope>
    <source>
        <strain evidence="3">G859</strain>
        <tissue evidence="3">Whole worm</tissue>
    </source>
</reference>
<evidence type="ECO:0000256" key="1">
    <source>
        <dbReference type="RuleBase" id="RU367041"/>
    </source>
</evidence>
<dbReference type="SUPFAM" id="SSF52540">
    <property type="entry name" value="P-loop containing nucleoside triphosphate hydrolases"/>
    <property type="match status" value="1"/>
</dbReference>
<evidence type="ECO:0000313" key="4">
    <source>
        <dbReference type="Proteomes" id="UP001331761"/>
    </source>
</evidence>
<dbReference type="GO" id="GO:0033567">
    <property type="term" value="P:DNA replication, Okazaki fragment processing"/>
    <property type="evidence" value="ECO:0007669"/>
    <property type="project" value="UniProtKB-UniRule"/>
</dbReference>
<keyword evidence="1" id="KW-0479">Metal-binding</keyword>
<dbReference type="InterPro" id="IPR027417">
    <property type="entry name" value="P-loop_NTPase"/>
</dbReference>
<dbReference type="GO" id="GO:0006281">
    <property type="term" value="P:DNA repair"/>
    <property type="evidence" value="ECO:0007669"/>
    <property type="project" value="UniProtKB-KW"/>
</dbReference>
<dbReference type="PANTHER" id="PTHR10887:SF433">
    <property type="entry name" value="DNA REPLICATION ATP-DEPENDENT HELICASE_NUCLEASE DNA2"/>
    <property type="match status" value="1"/>
</dbReference>
<keyword evidence="1" id="KW-0378">Hydrolase</keyword>
<keyword evidence="1" id="KW-0411">Iron-sulfur</keyword>
<dbReference type="EMBL" id="WIXE01003355">
    <property type="protein sequence ID" value="KAK5984023.1"/>
    <property type="molecule type" value="Genomic_DNA"/>
</dbReference>
<feature type="domain" description="DNA2/NAM7 helicase-like C-terminal" evidence="2">
    <location>
        <begin position="30"/>
        <end position="117"/>
    </location>
</feature>
<gene>
    <name evidence="3" type="ORF">GCK32_003951</name>
</gene>
<comment type="catalytic activity">
    <reaction evidence="1">
        <text>ATP + H2O = ADP + phosphate + H(+)</text>
        <dbReference type="Rhea" id="RHEA:13065"/>
        <dbReference type="ChEBI" id="CHEBI:15377"/>
        <dbReference type="ChEBI" id="CHEBI:15378"/>
        <dbReference type="ChEBI" id="CHEBI:30616"/>
        <dbReference type="ChEBI" id="CHEBI:43474"/>
        <dbReference type="ChEBI" id="CHEBI:456216"/>
        <dbReference type="EC" id="3.6.4.12"/>
    </reaction>
</comment>
<dbReference type="CDD" id="cd18808">
    <property type="entry name" value="SF1_C_Upf1"/>
    <property type="match status" value="1"/>
</dbReference>
<protein>
    <recommendedName>
        <fullName evidence="1">DNA replication ATP-dependent helicase/nuclease</fullName>
        <ecNumber evidence="1">3.1.-.-</ecNumber>
        <ecNumber evidence="1">3.6.4.12</ecNumber>
    </recommendedName>
</protein>
<keyword evidence="1" id="KW-0540">Nuclease</keyword>
<evidence type="ECO:0000313" key="3">
    <source>
        <dbReference type="EMBL" id="KAK5984023.1"/>
    </source>
</evidence>
<dbReference type="GO" id="GO:0046872">
    <property type="term" value="F:metal ion binding"/>
    <property type="evidence" value="ECO:0007669"/>
    <property type="project" value="UniProtKB-UniRule"/>
</dbReference>
<dbReference type="PANTHER" id="PTHR10887">
    <property type="entry name" value="DNA2/NAM7 HELICASE FAMILY"/>
    <property type="match status" value="1"/>
</dbReference>
<dbReference type="Proteomes" id="UP001331761">
    <property type="component" value="Unassembled WGS sequence"/>
</dbReference>
<keyword evidence="1" id="KW-0235">DNA replication</keyword>
<comment type="function">
    <text evidence="1">Key enzyme involved in DNA replication and DNA repair. Involved in Okazaki fragments processing by cleaving long flaps that escape FEN1: flaps that are longer than 27 nucleotides are coated by replication protein A complex (RPA), leading to recruit DNA2 which cleaves the flap until it is too short to bind RPA and becomes a substrate for FEN1. Also involved in 5'-end resection of DNA during double-strand break (DSB) repair by mediating the cleavage of 5'-ssDNA.</text>
</comment>
<dbReference type="Pfam" id="PF13087">
    <property type="entry name" value="AAA_12"/>
    <property type="match status" value="1"/>
</dbReference>
<keyword evidence="1" id="KW-0004">4Fe-4S</keyword>
<keyword evidence="1" id="KW-0511">Multifunctional enzyme</keyword>
<proteinExistence type="inferred from homology"/>
<dbReference type="GO" id="GO:0005634">
    <property type="term" value="C:nucleus"/>
    <property type="evidence" value="ECO:0007669"/>
    <property type="project" value="UniProtKB-SubCell"/>
</dbReference>
<dbReference type="GO" id="GO:0003677">
    <property type="term" value="F:DNA binding"/>
    <property type="evidence" value="ECO:0007669"/>
    <property type="project" value="UniProtKB-UniRule"/>
</dbReference>
<dbReference type="GO" id="GO:0071932">
    <property type="term" value="P:replication fork reversal"/>
    <property type="evidence" value="ECO:0007669"/>
    <property type="project" value="TreeGrafter"/>
</dbReference>
<evidence type="ECO:0000259" key="2">
    <source>
        <dbReference type="Pfam" id="PF13087"/>
    </source>
</evidence>
<keyword evidence="1" id="KW-0547">Nucleotide-binding</keyword>
<name>A0AAN8GDW0_TRICO</name>
<dbReference type="InterPro" id="IPR047187">
    <property type="entry name" value="SF1_C_Upf1"/>
</dbReference>
<comment type="similarity">
    <text evidence="1">Belongs to the DNA2/NAM7 helicase family.</text>
</comment>
<dbReference type="InterPro" id="IPR041679">
    <property type="entry name" value="DNA2/NAM7-like_C"/>
</dbReference>
<keyword evidence="1" id="KW-0227">DNA damage</keyword>
<keyword evidence="1" id="KW-0408">Iron</keyword>
<dbReference type="EC" id="3.1.-.-" evidence="1"/>
<keyword evidence="1" id="KW-0158">Chromosome</keyword>
<sequence length="138" mass="15717">MKTAFAVLMRTLPEHVFPVRRTSSRLRVRTQGVHVANIGVMCVYRKQVEVIKTILGEDMNIEVNTVDQFQGRDKSVIVWSLVWTQDSGTRCELLRDQRRINVGLTRAKHKLILVGCAESMRAINIMSRVVDGVKVVKL</sequence>
<dbReference type="GO" id="GO:0005524">
    <property type="term" value="F:ATP binding"/>
    <property type="evidence" value="ECO:0007669"/>
    <property type="project" value="UniProtKB-UniRule"/>
</dbReference>
<accession>A0AAN8GDW0</accession>
<dbReference type="AlphaFoldDB" id="A0AAN8GDW0"/>
<keyword evidence="1" id="KW-0067">ATP-binding</keyword>
<keyword evidence="1" id="KW-0539">Nucleus</keyword>
<keyword evidence="1" id="KW-0347">Helicase</keyword>
<dbReference type="InterPro" id="IPR045055">
    <property type="entry name" value="DNA2/NAM7-like"/>
</dbReference>
<dbReference type="EC" id="3.6.4.12" evidence="1"/>
<keyword evidence="4" id="KW-1185">Reference proteome</keyword>
<dbReference type="Gene3D" id="3.40.50.300">
    <property type="entry name" value="P-loop containing nucleotide triphosphate hydrolases"/>
    <property type="match status" value="1"/>
</dbReference>
<dbReference type="GO" id="GO:0017116">
    <property type="term" value="F:single-stranded DNA helicase activity"/>
    <property type="evidence" value="ECO:0007669"/>
    <property type="project" value="UniProtKB-UniRule"/>
</dbReference>
<dbReference type="GO" id="GO:0017108">
    <property type="term" value="F:5'-flap endonuclease activity"/>
    <property type="evidence" value="ECO:0007669"/>
    <property type="project" value="UniProtKB-UniRule"/>
</dbReference>